<reference evidence="14 17" key="3">
    <citation type="submission" date="2020-10" db="EMBL/GenBank/DDBJ databases">
        <title>Ca. Dormibacterota MAGs.</title>
        <authorList>
            <person name="Montgomery K."/>
        </authorList>
    </citation>
    <scope>NUCLEOTIDE SEQUENCE [LARGE SCALE GENOMIC DNA]</scope>
    <source>
        <strain evidence="14">SC8812_S17_18</strain>
    </source>
</reference>
<feature type="binding site" evidence="11">
    <location>
        <position position="273"/>
    </location>
    <ligand>
        <name>substrate</name>
    </ligand>
</feature>
<sequence>MTALPVLTREQWQAHAGGAERRFTIPEPDAAAAERLRGLFGRSIAAVDAVREIVADVRDRGDAAVVEWTEKLDSAHVEGSRADPAWMRSCWDDLDAPLRDALSAAADRLRSFHALQVDARLRGEPRLCLRPEPLRRVGCYVPGGRAAYPSTVLMSVIPAQEAGVESIAITSPATLVGTVHPLVAAAAHLLGVDEVHAIGGAQAIAALAYGTGTITAVDKVVGPGNLYVTLAKREVFGAVDIDQLAGPSEIMVLASEGADPDDIAADLVSQLEHDPLAWAVCITDSSALADAVKASFDRVAPAAARAGIIADSAGRHGAVVVVDDLESALPMVRAFAPEHLSLQGGAAEALRDRVRGAGAVFCGALSPVSMGDYVAGPNHTLPTQGAARYRGPLSVMDFVRWPSVVDLTREEFDTLAPVAVTLAAAEGLYGHEQAIRLRMGQRAR</sequence>
<dbReference type="FunFam" id="3.40.50.1980:FF:000001">
    <property type="entry name" value="Histidinol dehydrogenase"/>
    <property type="match status" value="1"/>
</dbReference>
<dbReference type="PANTHER" id="PTHR21256">
    <property type="entry name" value="HISTIDINOL DEHYDROGENASE HDH"/>
    <property type="match status" value="1"/>
</dbReference>
<comment type="cofactor">
    <cofactor evidence="12">
        <name>Zn(2+)</name>
        <dbReference type="ChEBI" id="CHEBI:29105"/>
    </cofactor>
    <text evidence="12">Binds 1 zinc ion per subunit.</text>
</comment>
<evidence type="ECO:0000313" key="14">
    <source>
        <dbReference type="EMBL" id="MBJ7594190.1"/>
    </source>
</evidence>
<evidence type="ECO:0000256" key="3">
    <source>
        <dbReference type="ARBA" id="ARBA00012965"/>
    </source>
</evidence>
<comment type="function">
    <text evidence="1">Catalyzes the sequential NAD-dependent oxidations of L-histidinol to L-histidinaldehyde and then to L-histidine.</text>
</comment>
<dbReference type="GO" id="GO:0004399">
    <property type="term" value="F:histidinol dehydrogenase activity"/>
    <property type="evidence" value="ECO:0007669"/>
    <property type="project" value="UniProtKB-EC"/>
</dbReference>
<dbReference type="PRINTS" id="PR00083">
    <property type="entry name" value="HOLDHDRGNASE"/>
</dbReference>
<protein>
    <recommendedName>
        <fullName evidence="3">histidinol dehydrogenase</fullName>
        <ecNumber evidence="3">1.1.1.23</ecNumber>
    </recommendedName>
</protein>
<evidence type="ECO:0000256" key="10">
    <source>
        <dbReference type="PIRSR" id="PIRSR000099-2"/>
    </source>
</evidence>
<dbReference type="GO" id="GO:0051287">
    <property type="term" value="F:NAD binding"/>
    <property type="evidence" value="ECO:0007669"/>
    <property type="project" value="InterPro"/>
</dbReference>
<feature type="active site" description="Proton acceptor" evidence="9">
    <location>
        <position position="339"/>
    </location>
</feature>
<evidence type="ECO:0000256" key="1">
    <source>
        <dbReference type="ARBA" id="ARBA00003850"/>
    </source>
</evidence>
<dbReference type="Proteomes" id="UP000606991">
    <property type="component" value="Unassembled WGS sequence"/>
</dbReference>
<evidence type="ECO:0000256" key="5">
    <source>
        <dbReference type="ARBA" id="ARBA00022833"/>
    </source>
</evidence>
<dbReference type="RefSeq" id="WP_337310169.1">
    <property type="nucleotide sequence ID" value="NZ_JAEKNS010000056.1"/>
</dbReference>
<evidence type="ECO:0000313" key="15">
    <source>
        <dbReference type="EMBL" id="PZR80940.1"/>
    </source>
</evidence>
<evidence type="ECO:0000256" key="8">
    <source>
        <dbReference type="PIRNR" id="PIRNR000099"/>
    </source>
</evidence>
<gene>
    <name evidence="15" type="primary">hisD</name>
    <name evidence="15" type="ORF">DLM65_07130</name>
    <name evidence="14" type="ORF">JF886_04880</name>
</gene>
<organism evidence="15 16">
    <name type="scientific">Candidatus Aeolococcus gillhamiae</name>
    <dbReference type="NCBI Taxonomy" id="3127015"/>
    <lineage>
        <taxon>Bacteria</taxon>
        <taxon>Bacillati</taxon>
        <taxon>Candidatus Dormiibacterota</taxon>
        <taxon>Candidatus Dormibacteria</taxon>
        <taxon>Candidatus Aeolococcales</taxon>
        <taxon>Candidatus Aeolococcaceae</taxon>
        <taxon>Candidatus Aeolococcus</taxon>
    </lineage>
</organism>
<evidence type="ECO:0000256" key="7">
    <source>
        <dbReference type="ARBA" id="ARBA00049489"/>
    </source>
</evidence>
<feature type="binding site" evidence="11">
    <location>
        <position position="248"/>
    </location>
    <ligand>
        <name>substrate</name>
    </ligand>
</feature>
<keyword evidence="10" id="KW-0520">NAD</keyword>
<evidence type="ECO:0000256" key="13">
    <source>
        <dbReference type="RuleBase" id="RU004175"/>
    </source>
</evidence>
<comment type="catalytic activity">
    <reaction evidence="7">
        <text>L-histidinol + 2 NAD(+) + H2O = L-histidine + 2 NADH + 3 H(+)</text>
        <dbReference type="Rhea" id="RHEA:20641"/>
        <dbReference type="ChEBI" id="CHEBI:15377"/>
        <dbReference type="ChEBI" id="CHEBI:15378"/>
        <dbReference type="ChEBI" id="CHEBI:57540"/>
        <dbReference type="ChEBI" id="CHEBI:57595"/>
        <dbReference type="ChEBI" id="CHEBI:57699"/>
        <dbReference type="ChEBI" id="CHEBI:57945"/>
        <dbReference type="EC" id="1.1.1.23"/>
    </reaction>
</comment>
<dbReference type="InterPro" id="IPR022695">
    <property type="entry name" value="Histidinol_DH_monofunct"/>
</dbReference>
<feature type="binding site" evidence="11">
    <location>
        <position position="339"/>
    </location>
    <ligand>
        <name>substrate</name>
    </ligand>
</feature>
<evidence type="ECO:0000256" key="4">
    <source>
        <dbReference type="ARBA" id="ARBA00022723"/>
    </source>
</evidence>
<dbReference type="PIRSF" id="PIRSF000099">
    <property type="entry name" value="Histidinol_dh"/>
    <property type="match status" value="1"/>
</dbReference>
<evidence type="ECO:0000256" key="11">
    <source>
        <dbReference type="PIRSR" id="PIRSR000099-3"/>
    </source>
</evidence>
<feature type="binding site" evidence="11">
    <location>
        <position position="372"/>
    </location>
    <ligand>
        <name>substrate</name>
    </ligand>
</feature>
<dbReference type="EMBL" id="JAEKNS010000056">
    <property type="protein sequence ID" value="MBJ7594190.1"/>
    <property type="molecule type" value="Genomic_DNA"/>
</dbReference>
<dbReference type="GO" id="GO:0046872">
    <property type="term" value="F:metal ion binding"/>
    <property type="evidence" value="ECO:0007669"/>
    <property type="project" value="UniProtKB-KW"/>
</dbReference>
<dbReference type="Proteomes" id="UP000248724">
    <property type="component" value="Unassembled WGS sequence"/>
</dbReference>
<feature type="binding site" evidence="10">
    <location>
        <position position="202"/>
    </location>
    <ligand>
        <name>NAD(+)</name>
        <dbReference type="ChEBI" id="CHEBI:57540"/>
    </ligand>
</feature>
<accession>A0A2W5Z6F7</accession>
<comment type="similarity">
    <text evidence="2 8 13">Belongs to the histidinol dehydrogenase family.</text>
</comment>
<dbReference type="InterPro" id="IPR012131">
    <property type="entry name" value="Hstdl_DH"/>
</dbReference>
<keyword evidence="5 12" id="KW-0862">Zinc</keyword>
<reference evidence="15 16" key="1">
    <citation type="journal article" date="2017" name="Nature">
        <title>Atmospheric trace gases support primary production in Antarctic desert surface soil.</title>
        <authorList>
            <person name="Ji M."/>
            <person name="Greening C."/>
            <person name="Vanwonterghem I."/>
            <person name="Carere C.R."/>
            <person name="Bay S.K."/>
            <person name="Steen J.A."/>
            <person name="Montgomery K."/>
            <person name="Lines T."/>
            <person name="Beardall J."/>
            <person name="van Dorst J."/>
            <person name="Snape I."/>
            <person name="Stott M.B."/>
            <person name="Hugenholtz P."/>
            <person name="Ferrari B.C."/>
        </authorList>
    </citation>
    <scope>NUCLEOTIDE SEQUENCE [LARGE SCALE GENOMIC DNA]</scope>
    <source>
        <strain evidence="15">RRmetagenome_bin12</strain>
    </source>
</reference>
<dbReference type="NCBIfam" id="TIGR00069">
    <property type="entry name" value="hisD"/>
    <property type="match status" value="1"/>
</dbReference>
<feature type="binding site" evidence="11">
    <location>
        <position position="426"/>
    </location>
    <ligand>
        <name>substrate</name>
    </ligand>
</feature>
<keyword evidence="4 12" id="KW-0479">Metal-binding</keyword>
<evidence type="ECO:0000256" key="12">
    <source>
        <dbReference type="PIRSR" id="PIRSR000099-4"/>
    </source>
</evidence>
<dbReference type="PANTHER" id="PTHR21256:SF2">
    <property type="entry name" value="HISTIDINE BIOSYNTHESIS TRIFUNCTIONAL PROTEIN"/>
    <property type="match status" value="1"/>
</dbReference>
<feature type="binding site" evidence="12">
    <location>
        <position position="431"/>
    </location>
    <ligand>
        <name>Zn(2+)</name>
        <dbReference type="ChEBI" id="CHEBI:29105"/>
    </ligand>
</feature>
<evidence type="ECO:0000256" key="9">
    <source>
        <dbReference type="PIRSR" id="PIRSR000099-1"/>
    </source>
</evidence>
<accession>A0A934JW92</accession>
<feature type="binding site" evidence="11">
    <location>
        <position position="270"/>
    </location>
    <ligand>
        <name>substrate</name>
    </ligand>
</feature>
<feature type="binding site" evidence="12">
    <location>
        <position position="273"/>
    </location>
    <ligand>
        <name>Zn(2+)</name>
        <dbReference type="ChEBI" id="CHEBI:29105"/>
    </ligand>
</feature>
<dbReference type="SUPFAM" id="SSF53720">
    <property type="entry name" value="ALDH-like"/>
    <property type="match status" value="1"/>
</dbReference>
<evidence type="ECO:0000256" key="2">
    <source>
        <dbReference type="ARBA" id="ARBA00010178"/>
    </source>
</evidence>
<feature type="binding site" evidence="10">
    <location>
        <position position="225"/>
    </location>
    <ligand>
        <name>NAD(+)</name>
        <dbReference type="ChEBI" id="CHEBI:57540"/>
    </ligand>
</feature>
<proteinExistence type="inferred from homology"/>
<keyword evidence="6 8" id="KW-0560">Oxidoreductase</keyword>
<feature type="binding site" evidence="10">
    <location>
        <position position="140"/>
    </location>
    <ligand>
        <name>NAD(+)</name>
        <dbReference type="ChEBI" id="CHEBI:57540"/>
    </ligand>
</feature>
<comment type="caution">
    <text evidence="15">The sequence shown here is derived from an EMBL/GenBank/DDBJ whole genome shotgun (WGS) entry which is preliminary data.</text>
</comment>
<dbReference type="GO" id="GO:0005829">
    <property type="term" value="C:cytosol"/>
    <property type="evidence" value="ECO:0007669"/>
    <property type="project" value="TreeGrafter"/>
</dbReference>
<dbReference type="Gene3D" id="3.40.50.1980">
    <property type="entry name" value="Nitrogenase molybdenum iron protein domain"/>
    <property type="match status" value="2"/>
</dbReference>
<dbReference type="InterPro" id="IPR001692">
    <property type="entry name" value="Histidinol_DH_CS"/>
</dbReference>
<reference evidence="15" key="2">
    <citation type="submission" date="2018-05" db="EMBL/GenBank/DDBJ databases">
        <authorList>
            <person name="Ferrari B."/>
        </authorList>
    </citation>
    <scope>NUCLEOTIDE SEQUENCE</scope>
    <source>
        <strain evidence="15">RRmetagenome_bin12</strain>
    </source>
</reference>
<dbReference type="InterPro" id="IPR016161">
    <property type="entry name" value="Ald_DH/histidinol_DH"/>
</dbReference>
<dbReference type="PROSITE" id="PS00611">
    <property type="entry name" value="HISOL_DEHYDROGENASE"/>
    <property type="match status" value="1"/>
</dbReference>
<evidence type="ECO:0000313" key="16">
    <source>
        <dbReference type="Proteomes" id="UP000248724"/>
    </source>
</evidence>
<evidence type="ECO:0000256" key="6">
    <source>
        <dbReference type="ARBA" id="ARBA00023002"/>
    </source>
</evidence>
<feature type="binding site" evidence="12">
    <location>
        <position position="270"/>
    </location>
    <ligand>
        <name>Zn(2+)</name>
        <dbReference type="ChEBI" id="CHEBI:29105"/>
    </ligand>
</feature>
<dbReference type="Pfam" id="PF00815">
    <property type="entry name" value="Histidinol_dh"/>
    <property type="match status" value="1"/>
</dbReference>
<feature type="binding site" evidence="11">
    <location>
        <position position="431"/>
    </location>
    <ligand>
        <name>substrate</name>
    </ligand>
</feature>
<dbReference type="AlphaFoldDB" id="A0A2W5Z6F7"/>
<evidence type="ECO:0000313" key="17">
    <source>
        <dbReference type="Proteomes" id="UP000606991"/>
    </source>
</evidence>
<dbReference type="EMBL" id="QHBU01000130">
    <property type="protein sequence ID" value="PZR80940.1"/>
    <property type="molecule type" value="Genomic_DNA"/>
</dbReference>
<name>A0A2W5Z6F7_9BACT</name>
<dbReference type="GO" id="GO:0000105">
    <property type="term" value="P:L-histidine biosynthetic process"/>
    <property type="evidence" value="ECO:0007669"/>
    <property type="project" value="InterPro"/>
</dbReference>
<dbReference type="Gene3D" id="1.20.5.1300">
    <property type="match status" value="1"/>
</dbReference>
<dbReference type="CDD" id="cd06572">
    <property type="entry name" value="Histidinol_dh"/>
    <property type="match status" value="1"/>
</dbReference>
<dbReference type="EC" id="1.1.1.23" evidence="3"/>
<feature type="binding site" evidence="12">
    <location>
        <position position="372"/>
    </location>
    <ligand>
        <name>Zn(2+)</name>
        <dbReference type="ChEBI" id="CHEBI:29105"/>
    </ligand>
</feature>
<feature type="active site" description="Proton acceptor" evidence="9">
    <location>
        <position position="338"/>
    </location>
</feature>